<dbReference type="GO" id="GO:0005634">
    <property type="term" value="C:nucleus"/>
    <property type="evidence" value="ECO:0007669"/>
    <property type="project" value="InterPro"/>
</dbReference>
<dbReference type="InterPro" id="IPR030397">
    <property type="entry name" value="SEPARIN_core_dom"/>
</dbReference>
<feature type="region of interest" description="Disordered" evidence="5">
    <location>
        <begin position="848"/>
        <end position="868"/>
    </location>
</feature>
<feature type="compositionally biased region" description="Basic and acidic residues" evidence="5">
    <location>
        <begin position="1227"/>
        <end position="1240"/>
    </location>
</feature>
<evidence type="ECO:0000256" key="4">
    <source>
        <dbReference type="ARBA" id="ARBA00022829"/>
    </source>
</evidence>
<dbReference type="EC" id="3.4.22.49" evidence="2"/>
<sequence>LGLQGRTLCDRVIRACNHQLGVGPPDVEHISLLVDLVELCLCGYDRCVGAEAQSSPLYMEKILFHIVQEEHCVLVRSCFSVLWNELSAAKDEKVLHPQKRLCCQLQALSFLLLDMDATASFSSKAPKYTEEAILEFESSCGSVMQEDALFLLQEMHKLFNRRVNCVQGCRGSDAKQHLPTFILFILSEMMLLAVKMLCKAGHHSLAVSFLSEMEVKVSQCVGYPCTPLVLGKWGVKVHSEMTSGRKNGQPLTECARVLRSLSVELSDVGGRALLEACGLVLWAVESRSEKGLSGPVLLAFYSFLEEYQEHILKMLDKRHLDSRRLQQTLCFSIYQSFVFTYESMLASQLQRVLLYCQSTTGLLMKELQKLANENLFTKAQLNRPFMLAVQTSRRAGQLDRALQWVILWLKALGDDITTHMSEPVSLWVKTKTDAVNNSDEDIRLTLRDGFGADVPDEQIMLCLLEEEVRAYKELPRDTAQERYNTLCDLLDICNEESSHSHRRALYLCEMAQVVCFQDFGEHTDAAVDFTREALRLLGDEVETPENSDRLKDDKAHAELWLFICSLEKHLQELCQPLERALEMWSGLIQSGAQPSVRNAKQTCSSVAVAAALFRLMGKSQLEEAEKMLASIPSEGPSSISMLVILLKAQYFYSTGQVDHGVPRLCQVLKVVSDVKQSKKWYLLRAQTLQLCSSYLNLDTAQLPQTQRRLITQHISTPDAAVYEGLKLLCSLLITLVGKGLYGANGSSSDVRFIHQDNLLLKWQLLSELLGCSRKMVALRSSCGAVSDARLQCLEALKLAIKLQALSCAELLVIKAELELMHEEREECRTDLDLVKNLLEQCTRTDVKIKPRKGRPARRPQSPLPNTEDDLKNILSTRWMSKDAVVEDSASSPPFKALPHSWLSSLGHEAGCGCPCCSQPSLGRCTARWAAAQADLVLKQDPTDERVGFKLHLTTLSRCKSVTNQLKKSLSELFPSRLRAKDDFKPLLMQDVMSRVYLSMAHARLEMRHNKSCGLWQILEAGLTFIDSLPSPAPSPVKASILGTKAIASLMILAAQNNRNPEELCSSVWTWNSPKPCQDAKAKEQKGVSSATSKRQTETGKNAAVPDRKKEQRKVKVLKPIIHVTSSSYKEKSLLPMTPVMTMSKSSTGDLGSFDFNTVVPTLTCTPIQRVKCPPSGQKGSRTCPKLHFHVFEESSPLQEKVPAVPAAPKRTKKSRFKQVEFSDESDSEAKMEKEDKEKSNLPRKRNTRKTGPKPKAAPEPTAEAIPPRRQAQKKRSTATPCATSSEDEVRLRLPASTRPGRTRKQPSKNVEEPDVMRTIKEEMNEVLNMSIEQLRTSDAETEASDVDFEVLRRDVCCNLEREFPAHLSLEDVQSLLRSAWLTVQHFPCPTIYPTLCGLLALTTGQQDPLTTAMLHAQSLGVTSRHRTLRHERLFSFPTVDPPSFPQKQCQDLTDQIQSLPPVTVCLISVVGVKTLELENSVILTRLEKGSAPVTLHISTSKQQLLQEMDSILAEQKVVSCVAEKALWWEGRRALDSRVEHLLKEMEEVLGCWKSFLLPLTKDPKLSIQAQLVCRALSARGVTVGVEMLKAVLSAAPVLSEEDLKRFTLGLSPKWDKECDHLLQAAISQLLEREEPKGHVVLILDKFLQKLPWEGMSILKTQSVSRMPSLHSLLGLNIQKDADSQSVLSSGVNPRKVFYVLDPDANLKNAQDRFKDWFCKPDWQGVCGVPPDSGQLEEAVAIKDLYSYVGHGAGARFLDSHSVLKQQMRAASLLFGCSSAALAVRGNQEGQGILLNYLIAGPFILGNLWDVTDRDIDRFTKALLESWLSAGSGASILEFMASSRQATNLKYLIGAAPVVYGLPVHLQ</sequence>
<comment type="catalytic activity">
    <reaction evidence="1">
        <text>All bonds known to be hydrolyzed by this endopeptidase have arginine in P1 and an acidic residue in P4. P6 is often occupied by an acidic residue or by a hydroxy-amino-acid residue, the phosphorylation of which enhances cleavage.</text>
        <dbReference type="EC" id="3.4.22.49"/>
    </reaction>
</comment>
<organism evidence="7 8">
    <name type="scientific">Oryzias latipes</name>
    <name type="common">Japanese rice fish</name>
    <name type="synonym">Japanese killifish</name>
    <dbReference type="NCBI Taxonomy" id="8090"/>
    <lineage>
        <taxon>Eukaryota</taxon>
        <taxon>Metazoa</taxon>
        <taxon>Chordata</taxon>
        <taxon>Craniata</taxon>
        <taxon>Vertebrata</taxon>
        <taxon>Euteleostomi</taxon>
        <taxon>Actinopterygii</taxon>
        <taxon>Neopterygii</taxon>
        <taxon>Teleostei</taxon>
        <taxon>Neoteleostei</taxon>
        <taxon>Acanthomorphata</taxon>
        <taxon>Ovalentaria</taxon>
        <taxon>Atherinomorphae</taxon>
        <taxon>Beloniformes</taxon>
        <taxon>Adrianichthyidae</taxon>
        <taxon>Oryziinae</taxon>
        <taxon>Oryzias</taxon>
    </lineage>
</organism>
<evidence type="ECO:0000256" key="5">
    <source>
        <dbReference type="SAM" id="MobiDB-lite"/>
    </source>
</evidence>
<feature type="compositionally biased region" description="Low complexity" evidence="5">
    <location>
        <begin position="1258"/>
        <end position="1267"/>
    </location>
</feature>
<evidence type="ECO:0000256" key="1">
    <source>
        <dbReference type="ARBA" id="ARBA00000451"/>
    </source>
</evidence>
<dbReference type="PANTHER" id="PTHR12792">
    <property type="entry name" value="EXTRA SPINDLE POLES 1-RELATED"/>
    <property type="match status" value="1"/>
</dbReference>
<dbReference type="Ensembl" id="ENSORLT00015030824.1">
    <property type="protein sequence ID" value="ENSORLP00015021399.1"/>
    <property type="gene ID" value="ENSORLG00015000611.1"/>
</dbReference>
<dbReference type="PANTHER" id="PTHR12792:SF0">
    <property type="entry name" value="SEPARIN"/>
    <property type="match status" value="1"/>
</dbReference>
<accession>A0A3P9IND6</accession>
<proteinExistence type="predicted"/>
<reference evidence="7 8" key="2">
    <citation type="submission" date="2017-04" db="EMBL/GenBank/DDBJ databases">
        <title>CpG methylation of centromeres and impact of large insertions on vertebrate speciation.</title>
        <authorList>
            <person name="Ichikawa K."/>
            <person name="Yoshimura J."/>
            <person name="Morishita S."/>
        </authorList>
    </citation>
    <scope>NUCLEOTIDE SEQUENCE</scope>
    <source>
        <strain evidence="7 8">HSOK</strain>
    </source>
</reference>
<evidence type="ECO:0000313" key="7">
    <source>
        <dbReference type="Ensembl" id="ENSORLP00015021399.1"/>
    </source>
</evidence>
<keyword evidence="4" id="KW-0159">Chromosome partition</keyword>
<feature type="domain" description="Peptidase C50" evidence="6">
    <location>
        <begin position="1693"/>
        <end position="1787"/>
    </location>
</feature>
<evidence type="ECO:0000256" key="2">
    <source>
        <dbReference type="ARBA" id="ARBA00012489"/>
    </source>
</evidence>
<dbReference type="GO" id="GO:0098813">
    <property type="term" value="P:nuclear chromosome segregation"/>
    <property type="evidence" value="ECO:0007669"/>
    <property type="project" value="UniProtKB-ARBA"/>
</dbReference>
<reference key="1">
    <citation type="journal article" date="2007" name="Nature">
        <title>The medaka draft genome and insights into vertebrate genome evolution.</title>
        <authorList>
            <person name="Kasahara M."/>
            <person name="Naruse K."/>
            <person name="Sasaki S."/>
            <person name="Nakatani Y."/>
            <person name="Qu W."/>
            <person name="Ahsan B."/>
            <person name="Yamada T."/>
            <person name="Nagayasu Y."/>
            <person name="Doi K."/>
            <person name="Kasai Y."/>
            <person name="Jindo T."/>
            <person name="Kobayashi D."/>
            <person name="Shimada A."/>
            <person name="Toyoda A."/>
            <person name="Kuroki Y."/>
            <person name="Fujiyama A."/>
            <person name="Sasaki T."/>
            <person name="Shimizu A."/>
            <person name="Asakawa S."/>
            <person name="Shimizu N."/>
            <person name="Hashimoto S."/>
            <person name="Yang J."/>
            <person name="Lee Y."/>
            <person name="Matsushima K."/>
            <person name="Sugano S."/>
            <person name="Sakaizumi M."/>
            <person name="Narita T."/>
            <person name="Ohishi K."/>
            <person name="Haga S."/>
            <person name="Ohta F."/>
            <person name="Nomoto H."/>
            <person name="Nogata K."/>
            <person name="Morishita T."/>
            <person name="Endo T."/>
            <person name="Shin-I T."/>
            <person name="Takeda H."/>
            <person name="Morishita S."/>
            <person name="Kohara Y."/>
        </authorList>
    </citation>
    <scope>NUCLEOTIDE SEQUENCE [LARGE SCALE GENOMIC DNA]</scope>
    <source>
        <strain>Hd-rR</strain>
    </source>
</reference>
<evidence type="ECO:0000256" key="3">
    <source>
        <dbReference type="ARBA" id="ARBA00022801"/>
    </source>
</evidence>
<keyword evidence="3" id="KW-0378">Hydrolase</keyword>
<feature type="compositionally biased region" description="Basic residues" evidence="5">
    <location>
        <begin position="1241"/>
        <end position="1252"/>
    </location>
</feature>
<dbReference type="GO" id="GO:0006508">
    <property type="term" value="P:proteolysis"/>
    <property type="evidence" value="ECO:0007669"/>
    <property type="project" value="InterPro"/>
</dbReference>
<evidence type="ECO:0000259" key="6">
    <source>
        <dbReference type="PROSITE" id="PS51700"/>
    </source>
</evidence>
<evidence type="ECO:0000313" key="8">
    <source>
        <dbReference type="Proteomes" id="UP000265200"/>
    </source>
</evidence>
<dbReference type="Proteomes" id="UP000265200">
    <property type="component" value="Chromosome 5"/>
</dbReference>
<protein>
    <recommendedName>
        <fullName evidence="2">separase</fullName>
        <ecNumber evidence="2">3.4.22.49</ecNumber>
    </recommendedName>
</protein>
<feature type="region of interest" description="Disordered" evidence="5">
    <location>
        <begin position="1075"/>
        <end position="1111"/>
    </location>
</feature>
<reference evidence="7" key="3">
    <citation type="submission" date="2025-08" db="UniProtKB">
        <authorList>
            <consortium name="Ensembl"/>
        </authorList>
    </citation>
    <scope>IDENTIFICATION</scope>
    <source>
        <strain evidence="7">HSOK</strain>
    </source>
</reference>
<dbReference type="PROSITE" id="PS51700">
    <property type="entry name" value="SEPARIN"/>
    <property type="match status" value="1"/>
</dbReference>
<dbReference type="InterPro" id="IPR005314">
    <property type="entry name" value="Peptidase_C50"/>
</dbReference>
<name>A0A3P9IND6_ORYLA</name>
<reference evidence="7" key="4">
    <citation type="submission" date="2025-09" db="UniProtKB">
        <authorList>
            <consortium name="Ensembl"/>
        </authorList>
    </citation>
    <scope>IDENTIFICATION</scope>
    <source>
        <strain evidence="7">HSOK</strain>
    </source>
</reference>
<dbReference type="GO" id="GO:0004197">
    <property type="term" value="F:cysteine-type endopeptidase activity"/>
    <property type="evidence" value="ECO:0007669"/>
    <property type="project" value="InterPro"/>
</dbReference>
<dbReference type="GO" id="GO:0000280">
    <property type="term" value="P:nuclear division"/>
    <property type="evidence" value="ECO:0007669"/>
    <property type="project" value="UniProtKB-ARBA"/>
</dbReference>
<feature type="region of interest" description="Disordered" evidence="5">
    <location>
        <begin position="1193"/>
        <end position="1312"/>
    </location>
</feature>
<dbReference type="Pfam" id="PF03568">
    <property type="entry name" value="Separin_C"/>
    <property type="match status" value="1"/>
</dbReference>